<dbReference type="InterPro" id="IPR001375">
    <property type="entry name" value="Peptidase_S9_cat"/>
</dbReference>
<dbReference type="InterPro" id="IPR002469">
    <property type="entry name" value="Peptidase_S9B_N"/>
</dbReference>
<dbReference type="Gene3D" id="3.40.50.1820">
    <property type="entry name" value="alpha/beta hydrolase"/>
    <property type="match status" value="1"/>
</dbReference>
<reference evidence="3 4" key="1">
    <citation type="journal article" date="2012" name="J. Bacteriol.">
        <title>Draft Genome Sequence of Novosphingobium nitrogenifigens Y88T.</title>
        <authorList>
            <person name="Strabala T.J."/>
            <person name="Macdonald L."/>
            <person name="Liu V."/>
            <person name="Smit A.M."/>
        </authorList>
    </citation>
    <scope>NUCLEOTIDE SEQUENCE [LARGE SCALE GENOMIC DNA]</scope>
    <source>
        <strain evidence="3 4">DSM 19370</strain>
    </source>
</reference>
<organism evidence="3 4">
    <name type="scientific">Novosphingobium nitrogenifigens DSM 19370</name>
    <dbReference type="NCBI Taxonomy" id="983920"/>
    <lineage>
        <taxon>Bacteria</taxon>
        <taxon>Pseudomonadati</taxon>
        <taxon>Pseudomonadota</taxon>
        <taxon>Alphaproteobacteria</taxon>
        <taxon>Sphingomonadales</taxon>
        <taxon>Sphingomonadaceae</taxon>
        <taxon>Novosphingobium</taxon>
    </lineage>
</organism>
<dbReference type="EMBL" id="AEWJ01000054">
    <property type="protein sequence ID" value="EGD57737.1"/>
    <property type="molecule type" value="Genomic_DNA"/>
</dbReference>
<dbReference type="GO" id="GO:0008236">
    <property type="term" value="F:serine-type peptidase activity"/>
    <property type="evidence" value="ECO:0007669"/>
    <property type="project" value="InterPro"/>
</dbReference>
<protein>
    <submittedName>
        <fullName evidence="3">Dipeptidyl-peptidase IV</fullName>
    </submittedName>
</protein>
<dbReference type="STRING" id="983920.Y88_3063"/>
<gene>
    <name evidence="3" type="ORF">Y88_3063</name>
</gene>
<dbReference type="GO" id="GO:0008239">
    <property type="term" value="F:dipeptidyl-peptidase activity"/>
    <property type="evidence" value="ECO:0007669"/>
    <property type="project" value="TreeGrafter"/>
</dbReference>
<accession>F1ZCI1</accession>
<dbReference type="ESTHER" id="9sphn-f1zci1">
    <property type="family name" value="DPP4N_Peptidase_S9"/>
</dbReference>
<dbReference type="eggNOG" id="COG1506">
    <property type="taxonomic scope" value="Bacteria"/>
</dbReference>
<dbReference type="InterPro" id="IPR029058">
    <property type="entry name" value="AB_hydrolase_fold"/>
</dbReference>
<name>F1ZCI1_9SPHN</name>
<dbReference type="PANTHER" id="PTHR11731:SF193">
    <property type="entry name" value="DIPEPTIDYL PEPTIDASE 9"/>
    <property type="match status" value="1"/>
</dbReference>
<sequence length="773" mass="84031">MRFPLRPFSRPRAGAGLAALLVGMTALSGLASLPVHARETAVSSAAPAKLTLERVFASPGIAGATPRALRLSPDGRFVTVLRNRAEDRDRYDLWGFDRHTGHWRMLVDSARLSSGHELSEAAKMQRERQRIGGIKGVVSYDWSPDAQSVLVPVDGQLFLAHVAGKDAGKVVPVAAATGGEVLNPGLGPKGGHIAFVRDRRLWVAPLDGAAQDSAAQAVTPEESNADVHWGEAEFVAQEEMNRMAGFWWAPDETQLVVERFDESGVGMVTRAAIGAGATKVTQQRYPAAGTPNAAVSLFVISADGKSRVAIDLGPDKDIYVARVDWAKDGKTVYVQRLNRVQDRLDMLAVDPATGASRVLFSEQAAPHSWVNLSNDYRFLADGSLIWWSERDGHGHLYRFRDGQWQQLTQGNWEVTGLVGVDEKAGRVILTGNRDDVLAGQLYALDLAHPGTLTPLGDPGYDNAASADPSGRTLIVTRSADRQPQQSYLADETGKRLAWIEENRVEGDHPYAPFLATHRPAQFGTIKAADGSDLHWVMITPPLEPGKTYPVFTYHYGGPTVQVVKRGWQGALAQAVVARGYIWFAIDNRGSDNRGVAFASQIHHAMGTVEVEDQLAGTQYLKTLPFVDPTRIATFGWSYGGYMTIKMLEKHAHVWAAGIAVAPVTRWELYDTAYTERYLGDPKAQGGVYERAGAIAEAAKIRDPLLVIHGMADDNVVLDNTTAFAATMQAGAVPFEMMLYPGQTHAIGGPKISVHLYERVFDFLDRHGVVPGGK</sequence>
<proteinExistence type="predicted"/>
<dbReference type="RefSeq" id="WP_008070958.1">
    <property type="nucleotide sequence ID" value="NZ_AQWK01000008.1"/>
</dbReference>
<comment type="caution">
    <text evidence="3">The sequence shown here is derived from an EMBL/GenBank/DDBJ whole genome shotgun (WGS) entry which is preliminary data.</text>
</comment>
<dbReference type="GO" id="GO:0006508">
    <property type="term" value="P:proteolysis"/>
    <property type="evidence" value="ECO:0007669"/>
    <property type="project" value="InterPro"/>
</dbReference>
<dbReference type="SUPFAM" id="SSF82171">
    <property type="entry name" value="DPP6 N-terminal domain-like"/>
    <property type="match status" value="1"/>
</dbReference>
<dbReference type="Pfam" id="PF00930">
    <property type="entry name" value="DPPIV_N"/>
    <property type="match status" value="1"/>
</dbReference>
<evidence type="ECO:0000259" key="1">
    <source>
        <dbReference type="Pfam" id="PF00326"/>
    </source>
</evidence>
<dbReference type="AlphaFoldDB" id="F1ZCI1"/>
<dbReference type="OrthoDB" id="1094230at2"/>
<keyword evidence="4" id="KW-1185">Reference proteome</keyword>
<dbReference type="InterPro" id="IPR050278">
    <property type="entry name" value="Serine_Prot_S9B/DPPIV"/>
</dbReference>
<dbReference type="InParanoid" id="F1ZCI1"/>
<dbReference type="Pfam" id="PF00326">
    <property type="entry name" value="Peptidase_S9"/>
    <property type="match status" value="1"/>
</dbReference>
<feature type="domain" description="Dipeptidylpeptidase IV N-terminal" evidence="2">
    <location>
        <begin position="169"/>
        <end position="478"/>
    </location>
</feature>
<evidence type="ECO:0000259" key="2">
    <source>
        <dbReference type="Pfam" id="PF00930"/>
    </source>
</evidence>
<dbReference type="PANTHER" id="PTHR11731">
    <property type="entry name" value="PROTEASE FAMILY S9B,C DIPEPTIDYL-PEPTIDASE IV-RELATED"/>
    <property type="match status" value="1"/>
</dbReference>
<dbReference type="MEROPS" id="S09.009"/>
<dbReference type="Gene3D" id="2.140.10.30">
    <property type="entry name" value="Dipeptidylpeptidase IV, N-terminal domain"/>
    <property type="match status" value="1"/>
</dbReference>
<dbReference type="Proteomes" id="UP000004728">
    <property type="component" value="Unassembled WGS sequence"/>
</dbReference>
<dbReference type="SUPFAM" id="SSF53474">
    <property type="entry name" value="alpha/beta-Hydrolases"/>
    <property type="match status" value="1"/>
</dbReference>
<dbReference type="HOGENOM" id="CLU_006105_2_1_5"/>
<evidence type="ECO:0000313" key="4">
    <source>
        <dbReference type="Proteomes" id="UP000004728"/>
    </source>
</evidence>
<evidence type="ECO:0000313" key="3">
    <source>
        <dbReference type="EMBL" id="EGD57737.1"/>
    </source>
</evidence>
<feature type="domain" description="Peptidase S9 prolyl oligopeptidase catalytic" evidence="1">
    <location>
        <begin position="573"/>
        <end position="766"/>
    </location>
</feature>